<sequence>GKMLYRKRSQTIERSFADAKQLHGLRYCRFRGREHVQEQALLTAACQNMKKIANHLARLA</sequence>
<dbReference type="OrthoDB" id="1677543at2"/>
<feature type="domain" description="Transposase DDE" evidence="1">
    <location>
        <begin position="2"/>
        <end position="52"/>
    </location>
</feature>
<dbReference type="RefSeq" id="WP_149735745.1">
    <property type="nucleotide sequence ID" value="NZ_FQZD01000033.1"/>
</dbReference>
<evidence type="ECO:0000313" key="3">
    <source>
        <dbReference type="Proteomes" id="UP000322917"/>
    </source>
</evidence>
<feature type="non-terminal residue" evidence="2">
    <location>
        <position position="1"/>
    </location>
</feature>
<protein>
    <submittedName>
        <fullName evidence="2">Transposase DDE domain-containing protein</fullName>
    </submittedName>
</protein>
<dbReference type="Pfam" id="PF13751">
    <property type="entry name" value="DDE_Tnp_1_6"/>
    <property type="match status" value="1"/>
</dbReference>
<gene>
    <name evidence="2" type="ORF">SAMN02745170_03087</name>
</gene>
<keyword evidence="3" id="KW-1185">Reference proteome</keyword>
<dbReference type="AlphaFoldDB" id="A0A1M6LCU3"/>
<accession>A0A1M6LCU3</accession>
<dbReference type="InterPro" id="IPR025668">
    <property type="entry name" value="Tnp_DDE_dom"/>
</dbReference>
<evidence type="ECO:0000259" key="1">
    <source>
        <dbReference type="Pfam" id="PF13751"/>
    </source>
</evidence>
<organism evidence="2 3">
    <name type="scientific">Propionispora hippei DSM 15287</name>
    <dbReference type="NCBI Taxonomy" id="1123003"/>
    <lineage>
        <taxon>Bacteria</taxon>
        <taxon>Bacillati</taxon>
        <taxon>Bacillota</taxon>
        <taxon>Negativicutes</taxon>
        <taxon>Selenomonadales</taxon>
        <taxon>Sporomusaceae</taxon>
        <taxon>Propionispora</taxon>
    </lineage>
</organism>
<dbReference type="Proteomes" id="UP000322917">
    <property type="component" value="Unassembled WGS sequence"/>
</dbReference>
<reference evidence="2 3" key="1">
    <citation type="submission" date="2016-11" db="EMBL/GenBank/DDBJ databases">
        <authorList>
            <person name="Varghese N."/>
            <person name="Submissions S."/>
        </authorList>
    </citation>
    <scope>NUCLEOTIDE SEQUENCE [LARGE SCALE GENOMIC DNA]</scope>
    <source>
        <strain evidence="2 3">DSM 15287</strain>
    </source>
</reference>
<name>A0A1M6LCU3_9FIRM</name>
<dbReference type="EMBL" id="FQZD01000033">
    <property type="protein sequence ID" value="SHJ69004.1"/>
    <property type="molecule type" value="Genomic_DNA"/>
</dbReference>
<evidence type="ECO:0000313" key="2">
    <source>
        <dbReference type="EMBL" id="SHJ69004.1"/>
    </source>
</evidence>
<proteinExistence type="predicted"/>